<dbReference type="PANTHER" id="PTHR14991">
    <property type="entry name" value="RING FINGER PROTEIN 32"/>
    <property type="match status" value="1"/>
</dbReference>
<reference evidence="1" key="1">
    <citation type="submission" date="2023-01" db="EMBL/GenBank/DDBJ databases">
        <title>Genome assembly of the deep-sea coral Lophelia pertusa.</title>
        <authorList>
            <person name="Herrera S."/>
            <person name="Cordes E."/>
        </authorList>
    </citation>
    <scope>NUCLEOTIDE SEQUENCE</scope>
    <source>
        <strain evidence="1">USNM1676648</strain>
        <tissue evidence="1">Polyp</tissue>
    </source>
</reference>
<dbReference type="PANTHER" id="PTHR14991:SF0">
    <property type="entry name" value="RING FINGER PROTEIN 32"/>
    <property type="match status" value="1"/>
</dbReference>
<dbReference type="OrthoDB" id="8062037at2759"/>
<keyword evidence="2" id="KW-1185">Reference proteome</keyword>
<evidence type="ECO:0000313" key="1">
    <source>
        <dbReference type="EMBL" id="KAJ7319500.1"/>
    </source>
</evidence>
<comment type="caution">
    <text evidence="1">The sequence shown here is derived from an EMBL/GenBank/DDBJ whole genome shotgun (WGS) entry which is preliminary data.</text>
</comment>
<dbReference type="InterPro" id="IPR042862">
    <property type="entry name" value="RNF32"/>
</dbReference>
<dbReference type="EMBL" id="MU827834">
    <property type="protein sequence ID" value="KAJ7319500.1"/>
    <property type="molecule type" value="Genomic_DNA"/>
</dbReference>
<proteinExistence type="predicted"/>
<evidence type="ECO:0000313" key="2">
    <source>
        <dbReference type="Proteomes" id="UP001163046"/>
    </source>
</evidence>
<dbReference type="Proteomes" id="UP001163046">
    <property type="component" value="Unassembled WGS sequence"/>
</dbReference>
<sequence>MKTSFKAYLIVLLQSMEARNQSVDNLLLEIDQSIAASRHTMRQLDGGSGEIMAETNWDQVQLQAVQRCVTDCPICIMPLSDQGLYKKNSHHVPQFCCRVHTCFMPHVLRHSKNSPWTNAACVPSVGHSTSRRRCSKTL</sequence>
<name>A0A9W9Y7R1_9CNID</name>
<organism evidence="1 2">
    <name type="scientific">Desmophyllum pertusum</name>
    <dbReference type="NCBI Taxonomy" id="174260"/>
    <lineage>
        <taxon>Eukaryota</taxon>
        <taxon>Metazoa</taxon>
        <taxon>Cnidaria</taxon>
        <taxon>Anthozoa</taxon>
        <taxon>Hexacorallia</taxon>
        <taxon>Scleractinia</taxon>
        <taxon>Caryophylliina</taxon>
        <taxon>Caryophylliidae</taxon>
        <taxon>Desmophyllum</taxon>
    </lineage>
</organism>
<accession>A0A9W9Y7R1</accession>
<dbReference type="AlphaFoldDB" id="A0A9W9Y7R1"/>
<protein>
    <submittedName>
        <fullName evidence="1">RING finger protein 32</fullName>
    </submittedName>
</protein>
<gene>
    <name evidence="1" type="primary">RNF32_2</name>
    <name evidence="1" type="ORF">OS493_035987</name>
</gene>